<evidence type="ECO:0000313" key="4">
    <source>
        <dbReference type="Proteomes" id="UP000241769"/>
    </source>
</evidence>
<feature type="transmembrane region" description="Helical" evidence="2">
    <location>
        <begin position="46"/>
        <end position="63"/>
    </location>
</feature>
<protein>
    <submittedName>
        <fullName evidence="3">Uncharacterized protein</fullName>
    </submittedName>
</protein>
<comment type="caution">
    <text evidence="3">The sequence shown here is derived from an EMBL/GenBank/DDBJ whole genome shotgun (WGS) entry which is preliminary data.</text>
</comment>
<keyword evidence="4" id="KW-1185">Reference proteome</keyword>
<gene>
    <name evidence="3" type="ORF">PROFUN_14813</name>
</gene>
<sequence length="117" mass="12447">MSNNCLKKTAQRMTTSDFIDASCFLVALAMAANVTRHCRIDIMVALRFPLLAVGAVGMAAFLLNSRFGTGLGYGNNLEAKKAAGVHNADVSKHISETNQIPLAEKKGQTSPVPQLGK</sequence>
<dbReference type="InterPro" id="IPR036661">
    <property type="entry name" value="Luciferase-like_sf"/>
</dbReference>
<dbReference type="EMBL" id="MDYQ01000305">
    <property type="protein sequence ID" value="PRP76717.1"/>
    <property type="molecule type" value="Genomic_DNA"/>
</dbReference>
<feature type="region of interest" description="Disordered" evidence="1">
    <location>
        <begin position="96"/>
        <end position="117"/>
    </location>
</feature>
<dbReference type="GO" id="GO:0016705">
    <property type="term" value="F:oxidoreductase activity, acting on paired donors, with incorporation or reduction of molecular oxygen"/>
    <property type="evidence" value="ECO:0007669"/>
    <property type="project" value="InterPro"/>
</dbReference>
<keyword evidence="2" id="KW-0472">Membrane</keyword>
<keyword evidence="2" id="KW-1133">Transmembrane helix</keyword>
<dbReference type="InParanoid" id="A0A2P6MYC6"/>
<dbReference type="SUPFAM" id="SSF51679">
    <property type="entry name" value="Bacterial luciferase-like"/>
    <property type="match status" value="1"/>
</dbReference>
<dbReference type="AlphaFoldDB" id="A0A2P6MYC6"/>
<keyword evidence="2" id="KW-0812">Transmembrane</keyword>
<accession>A0A2P6MYC6</accession>
<name>A0A2P6MYC6_9EUKA</name>
<reference evidence="3 4" key="1">
    <citation type="journal article" date="2018" name="Genome Biol. Evol.">
        <title>Multiple Roots of Fruiting Body Formation in Amoebozoa.</title>
        <authorList>
            <person name="Hillmann F."/>
            <person name="Forbes G."/>
            <person name="Novohradska S."/>
            <person name="Ferling I."/>
            <person name="Riege K."/>
            <person name="Groth M."/>
            <person name="Westermann M."/>
            <person name="Marz M."/>
            <person name="Spaller T."/>
            <person name="Winckler T."/>
            <person name="Schaap P."/>
            <person name="Glockner G."/>
        </authorList>
    </citation>
    <scope>NUCLEOTIDE SEQUENCE [LARGE SCALE GENOMIC DNA]</scope>
    <source>
        <strain evidence="3 4">Jena</strain>
    </source>
</reference>
<evidence type="ECO:0000313" key="3">
    <source>
        <dbReference type="EMBL" id="PRP76717.1"/>
    </source>
</evidence>
<feature type="compositionally biased region" description="Polar residues" evidence="1">
    <location>
        <begin position="108"/>
        <end position="117"/>
    </location>
</feature>
<evidence type="ECO:0000256" key="2">
    <source>
        <dbReference type="SAM" id="Phobius"/>
    </source>
</evidence>
<proteinExistence type="predicted"/>
<dbReference type="Proteomes" id="UP000241769">
    <property type="component" value="Unassembled WGS sequence"/>
</dbReference>
<evidence type="ECO:0000256" key="1">
    <source>
        <dbReference type="SAM" id="MobiDB-lite"/>
    </source>
</evidence>
<organism evidence="3 4">
    <name type="scientific">Planoprotostelium fungivorum</name>
    <dbReference type="NCBI Taxonomy" id="1890364"/>
    <lineage>
        <taxon>Eukaryota</taxon>
        <taxon>Amoebozoa</taxon>
        <taxon>Evosea</taxon>
        <taxon>Variosea</taxon>
        <taxon>Cavosteliida</taxon>
        <taxon>Cavosteliaceae</taxon>
        <taxon>Planoprotostelium</taxon>
    </lineage>
</organism>